<evidence type="ECO:0000256" key="8">
    <source>
        <dbReference type="SAM" id="MobiDB-lite"/>
    </source>
</evidence>
<dbReference type="InterPro" id="IPR001570">
    <property type="entry name" value="Peptidase_M4_C_domain"/>
</dbReference>
<keyword evidence="6" id="KW-0862">Zinc</keyword>
<keyword evidence="7" id="KW-0482">Metalloprotease</keyword>
<evidence type="ECO:0000259" key="9">
    <source>
        <dbReference type="Pfam" id="PF01447"/>
    </source>
</evidence>
<keyword evidence="4" id="KW-0732">Signal</keyword>
<feature type="domain" description="Peptidase M4" evidence="9">
    <location>
        <begin position="306"/>
        <end position="468"/>
    </location>
</feature>
<dbReference type="InterPro" id="IPR013856">
    <property type="entry name" value="Peptidase_M4_domain"/>
</dbReference>
<evidence type="ECO:0000259" key="11">
    <source>
        <dbReference type="Pfam" id="PF07504"/>
    </source>
</evidence>
<comment type="caution">
    <text evidence="12">The sequence shown here is derived from an EMBL/GenBank/DDBJ whole genome shotgun (WGS) entry which is preliminary data.</text>
</comment>
<dbReference type="CDD" id="cd09597">
    <property type="entry name" value="M4_TLP"/>
    <property type="match status" value="1"/>
</dbReference>
<evidence type="ECO:0000256" key="6">
    <source>
        <dbReference type="ARBA" id="ARBA00022833"/>
    </source>
</evidence>
<dbReference type="Gene3D" id="1.10.390.10">
    <property type="entry name" value="Neutral Protease Domain 2"/>
    <property type="match status" value="1"/>
</dbReference>
<feature type="domain" description="FTP" evidence="11">
    <location>
        <begin position="127"/>
        <end position="150"/>
    </location>
</feature>
<dbReference type="Pfam" id="PF02868">
    <property type="entry name" value="Peptidase_M4_C"/>
    <property type="match status" value="1"/>
</dbReference>
<evidence type="ECO:0000313" key="12">
    <source>
        <dbReference type="EMBL" id="MFB9521663.1"/>
    </source>
</evidence>
<evidence type="ECO:0000256" key="2">
    <source>
        <dbReference type="ARBA" id="ARBA00022670"/>
    </source>
</evidence>
<feature type="region of interest" description="Disordered" evidence="8">
    <location>
        <begin position="652"/>
        <end position="687"/>
    </location>
</feature>
<evidence type="ECO:0000256" key="3">
    <source>
        <dbReference type="ARBA" id="ARBA00022723"/>
    </source>
</evidence>
<evidence type="ECO:0000313" key="13">
    <source>
        <dbReference type="Proteomes" id="UP001589718"/>
    </source>
</evidence>
<dbReference type="InterPro" id="IPR023612">
    <property type="entry name" value="Peptidase_M4"/>
</dbReference>
<dbReference type="PRINTS" id="PR00730">
    <property type="entry name" value="THERMOLYSIN"/>
</dbReference>
<keyword evidence="3" id="KW-0479">Metal-binding</keyword>
<dbReference type="Proteomes" id="UP001589718">
    <property type="component" value="Unassembled WGS sequence"/>
</dbReference>
<protein>
    <submittedName>
        <fullName evidence="12">M4 family metallopeptidase</fullName>
    </submittedName>
</protein>
<dbReference type="PANTHER" id="PTHR33794:SF1">
    <property type="entry name" value="BACILLOLYSIN"/>
    <property type="match status" value="1"/>
</dbReference>
<gene>
    <name evidence="12" type="ORF">ACFFTU_17100</name>
</gene>
<evidence type="ECO:0000256" key="4">
    <source>
        <dbReference type="ARBA" id="ARBA00022729"/>
    </source>
</evidence>
<feature type="domain" description="Peptidase M4 C-terminal" evidence="10">
    <location>
        <begin position="471"/>
        <end position="625"/>
    </location>
</feature>
<reference evidence="12 13" key="1">
    <citation type="submission" date="2024-09" db="EMBL/GenBank/DDBJ databases">
        <authorList>
            <person name="Sun Q."/>
            <person name="Mori K."/>
        </authorList>
    </citation>
    <scope>NUCLEOTIDE SEQUENCE [LARGE SCALE GENOMIC DNA]</scope>
    <source>
        <strain evidence="12 13">JCM 4362</strain>
    </source>
</reference>
<evidence type="ECO:0000256" key="1">
    <source>
        <dbReference type="ARBA" id="ARBA00009388"/>
    </source>
</evidence>
<dbReference type="InterPro" id="IPR027268">
    <property type="entry name" value="Peptidase_M4/M1_CTD_sf"/>
</dbReference>
<evidence type="ECO:0000256" key="5">
    <source>
        <dbReference type="ARBA" id="ARBA00022801"/>
    </source>
</evidence>
<dbReference type="InterPro" id="IPR011096">
    <property type="entry name" value="FTP_domain"/>
</dbReference>
<dbReference type="PANTHER" id="PTHR33794">
    <property type="entry name" value="BACILLOLYSIN"/>
    <property type="match status" value="1"/>
</dbReference>
<keyword evidence="2" id="KW-0645">Protease</keyword>
<sequence length="963" mass="100978">MAVPGPFEARPYRGRGSVQHRTRVRAARPGITSAGISKGAAAAFAAAALLAGVVPAAQAAPAAPAAEVIPGTDTATPALVDGINEPAKATGSAADAAVGHLAEKKSRYRITNPEGDLKAVSARAEGGTETVRLQQKYKGLDVLGGQYVVRMENKGGKRNVVGTSGKYFTELATGTAATVSEKTAVQRAVAAVTRELSGKNLGRKDTPQTKGEKTAAAGALTGTAGRLVVLPQGKGVLTRQVTVKGNDPVTGEAVLRQVYIDARAGFPVLQYSSIKTFGTQQAKGAAPKGAAAKAAGEKAFGPADATGTGVKTDGTKVDLNLYHDASRKEYTLSDYVRMRDGSKNPISTWDARGVEANDAAGKWPSGIKVFGSPVQDFGKEATDAGAVDAQWAATQVYDYYKGKHGRDSLDGRGMAINSLVGVTNGGQPWVNAFWDGTKMVYGVGDDEYRPLASDVDVVGHEMTHGVVENTANLVYVGQSGALNEGIADYFGNAIDTDTSGTSMDDPDSGLLGEDLCRTLPKGECALRDLNDGRTTSKDFLGVSYGVDNGGVHLNSTIFSGALWDIRQDIDKDLADRIVHKALAEYLTPLDGFTEGRNAVLAAAKDLKASAKDQKVITRSFNAHGIVPGWEDALGMDSDTLLGKLNTAGSGTGAGGGQYAVSKSNDDGSEPYSVYTGRTDGKGSPKLVSPNDGRFHVYPATDGKNVVWAAFGTDSIDVLLRPVAGGPIKKVWSSTTGLQGLRVDGDLVVWEENDPFGGRHAAYKNLKTGQQAYVDGGRYHLSSALPAVKNGKVAYAKLWPVAGEYKLDVELLDTRTGRTSILPQTGTVESLGQTGLSTTHVSWLVDENATDGGRTAVRRANLDGTKLIDLSPEAGDKGLFATDLTASEEAVTVTAALPDTQYRNETLPKLWQFDAAGVRAGERVSCNRGDQSYASADTGRRVVWIDGTTSNTDLVVRDRPAGRC</sequence>
<keyword evidence="5" id="KW-0378">Hydrolase</keyword>
<dbReference type="Pfam" id="PF01447">
    <property type="entry name" value="Peptidase_M4"/>
    <property type="match status" value="1"/>
</dbReference>
<name>A0ABV5PFY7_STRCM</name>
<keyword evidence="13" id="KW-1185">Reference proteome</keyword>
<dbReference type="Gene3D" id="3.10.450.490">
    <property type="match status" value="1"/>
</dbReference>
<proteinExistence type="inferred from homology"/>
<evidence type="ECO:0000259" key="10">
    <source>
        <dbReference type="Pfam" id="PF02868"/>
    </source>
</evidence>
<dbReference type="Gene3D" id="3.10.170.10">
    <property type="match status" value="1"/>
</dbReference>
<dbReference type="RefSeq" id="WP_380837182.1">
    <property type="nucleotide sequence ID" value="NZ_JBHMCR010000009.1"/>
</dbReference>
<dbReference type="Pfam" id="PF07504">
    <property type="entry name" value="FTP"/>
    <property type="match status" value="1"/>
</dbReference>
<dbReference type="InterPro" id="IPR050728">
    <property type="entry name" value="Zinc_Metalloprotease_M4"/>
</dbReference>
<accession>A0ABV5PFY7</accession>
<organism evidence="12 13">
    <name type="scientific">Streptomyces cremeus</name>
    <dbReference type="NCBI Taxonomy" id="66881"/>
    <lineage>
        <taxon>Bacteria</taxon>
        <taxon>Bacillati</taxon>
        <taxon>Actinomycetota</taxon>
        <taxon>Actinomycetes</taxon>
        <taxon>Kitasatosporales</taxon>
        <taxon>Streptomycetaceae</taxon>
        <taxon>Streptomyces</taxon>
    </lineage>
</organism>
<evidence type="ECO:0000256" key="7">
    <source>
        <dbReference type="ARBA" id="ARBA00023049"/>
    </source>
</evidence>
<dbReference type="EMBL" id="JBHMCR010000009">
    <property type="protein sequence ID" value="MFB9521663.1"/>
    <property type="molecule type" value="Genomic_DNA"/>
</dbReference>
<comment type="similarity">
    <text evidence="1">Belongs to the peptidase M4 family.</text>
</comment>
<dbReference type="SUPFAM" id="SSF55486">
    <property type="entry name" value="Metalloproteases ('zincins'), catalytic domain"/>
    <property type="match status" value="1"/>
</dbReference>